<dbReference type="AlphaFoldDB" id="A0A6I8UUR9"/>
<reference evidence="2" key="1">
    <citation type="submission" date="2024-06" db="UniProtKB">
        <authorList>
            <consortium name="RefSeq"/>
        </authorList>
    </citation>
    <scope>NUCLEOTIDE SEQUENCE [LARGE SCALE GENOMIC DNA]</scope>
    <source>
        <strain evidence="2">MV2-25</strain>
    </source>
</reference>
<dbReference type="KEGG" id="dpo:4804690"/>
<name>A0A6I8UUR9_DROPS</name>
<dbReference type="Bgee" id="FBgn0077568">
    <property type="expression patterns" value="Expressed in male reproductive system and 1 other cell type or tissue"/>
</dbReference>
<evidence type="ECO:0000313" key="3">
    <source>
        <dbReference type="RefSeq" id="XP_001361209.3"/>
    </source>
</evidence>
<protein>
    <submittedName>
        <fullName evidence="3">Uncharacterized protein</fullName>
    </submittedName>
</protein>
<dbReference type="OMA" id="LESRQMY"/>
<evidence type="ECO:0000256" key="1">
    <source>
        <dbReference type="SAM" id="MobiDB-lite"/>
    </source>
</evidence>
<feature type="region of interest" description="Disordered" evidence="1">
    <location>
        <begin position="97"/>
        <end position="119"/>
    </location>
</feature>
<dbReference type="RefSeq" id="XP_001361209.3">
    <property type="nucleotide sequence ID" value="XM_001361172.4"/>
</dbReference>
<gene>
    <name evidence="3" type="primary">LOC4804690</name>
</gene>
<accession>A0A6I8UUR9</accession>
<proteinExistence type="predicted"/>
<dbReference type="InParanoid" id="A0A6I8UUR9"/>
<evidence type="ECO:0000313" key="2">
    <source>
        <dbReference type="Proteomes" id="UP000001819"/>
    </source>
</evidence>
<reference evidence="3" key="2">
    <citation type="submission" date="2025-08" db="UniProtKB">
        <authorList>
            <consortium name="RefSeq"/>
        </authorList>
    </citation>
    <scope>IDENTIFICATION</scope>
    <source>
        <strain evidence="3">MV-25-SWS-2005</strain>
        <tissue evidence="3">Whole body</tissue>
    </source>
</reference>
<sequence length="119" mass="14391">MPADLVAKERYQRYLNTHIKAIDEQWKEQLSWYPQMQAFLYGRVPQIYLESRQVYGDEHFLRYARRHRLHQKHTVTKQDAERILLERQEKLDSDALNCKASPTENGEYGRVKPTRQHFC</sequence>
<keyword evidence="2" id="KW-1185">Reference proteome</keyword>
<organism evidence="2 3">
    <name type="scientific">Drosophila pseudoobscura pseudoobscura</name>
    <name type="common">Fruit fly</name>
    <dbReference type="NCBI Taxonomy" id="46245"/>
    <lineage>
        <taxon>Eukaryota</taxon>
        <taxon>Metazoa</taxon>
        <taxon>Ecdysozoa</taxon>
        <taxon>Arthropoda</taxon>
        <taxon>Hexapoda</taxon>
        <taxon>Insecta</taxon>
        <taxon>Pterygota</taxon>
        <taxon>Neoptera</taxon>
        <taxon>Endopterygota</taxon>
        <taxon>Diptera</taxon>
        <taxon>Brachycera</taxon>
        <taxon>Muscomorpha</taxon>
        <taxon>Ephydroidea</taxon>
        <taxon>Drosophilidae</taxon>
        <taxon>Drosophila</taxon>
        <taxon>Sophophora</taxon>
    </lineage>
</organism>
<dbReference type="Proteomes" id="UP000001819">
    <property type="component" value="Chromosome 3"/>
</dbReference>
<dbReference type="FunCoup" id="A0A6I8UUR9">
    <property type="interactions" value="2"/>
</dbReference>